<reference evidence="1" key="1">
    <citation type="submission" date="2020-12" db="EMBL/GenBank/DDBJ databases">
        <title>Metabolic potential, ecology and presence of endohyphal bacteria is reflected in genomic diversity of Mucoromycotina.</title>
        <authorList>
            <person name="Muszewska A."/>
            <person name="Okrasinska A."/>
            <person name="Steczkiewicz K."/>
            <person name="Drgas O."/>
            <person name="Orlowska M."/>
            <person name="Perlinska-Lenart U."/>
            <person name="Aleksandrzak-Piekarczyk T."/>
            <person name="Szatraj K."/>
            <person name="Zielenkiewicz U."/>
            <person name="Pilsyk S."/>
            <person name="Malc E."/>
            <person name="Mieczkowski P."/>
            <person name="Kruszewska J.S."/>
            <person name="Biernat P."/>
            <person name="Pawlowska J."/>
        </authorList>
    </citation>
    <scope>NUCLEOTIDE SEQUENCE</scope>
    <source>
        <strain evidence="1">CBS 226.32</strain>
    </source>
</reference>
<proteinExistence type="predicted"/>
<evidence type="ECO:0000313" key="2">
    <source>
        <dbReference type="Proteomes" id="UP000650833"/>
    </source>
</evidence>
<dbReference type="AlphaFoldDB" id="A0A8H7QXB9"/>
<evidence type="ECO:0000313" key="1">
    <source>
        <dbReference type="EMBL" id="KAG2199291.1"/>
    </source>
</evidence>
<protein>
    <submittedName>
        <fullName evidence="1">Uncharacterized protein</fullName>
    </submittedName>
</protein>
<dbReference type="InterPro" id="IPR036397">
    <property type="entry name" value="RNaseH_sf"/>
</dbReference>
<gene>
    <name evidence="1" type="ORF">INT46_005791</name>
</gene>
<sequence>MRYKKKYLGDVKKLKDERPNKISKSKRSYITRQLRNGRLNSPEAALERVPKKGLQFQKENQDKLCQQGQQGRKICMGQKVQKLYIRKLASIDGDNNLLPHQIEHHVYGDGRGVMFWSCINAKFPGYDSAVYDDILETSLLDTLNNLGFDVKGVRFQQDRATPNTSVITK</sequence>
<organism evidence="1 2">
    <name type="scientific">Mucor plumbeus</name>
    <dbReference type="NCBI Taxonomy" id="97098"/>
    <lineage>
        <taxon>Eukaryota</taxon>
        <taxon>Fungi</taxon>
        <taxon>Fungi incertae sedis</taxon>
        <taxon>Mucoromycota</taxon>
        <taxon>Mucoromycotina</taxon>
        <taxon>Mucoromycetes</taxon>
        <taxon>Mucorales</taxon>
        <taxon>Mucorineae</taxon>
        <taxon>Mucoraceae</taxon>
        <taxon>Mucor</taxon>
    </lineage>
</organism>
<dbReference type="OrthoDB" id="3556043at2759"/>
<dbReference type="Gene3D" id="3.30.420.10">
    <property type="entry name" value="Ribonuclease H-like superfamily/Ribonuclease H"/>
    <property type="match status" value="1"/>
</dbReference>
<comment type="caution">
    <text evidence="1">The sequence shown here is derived from an EMBL/GenBank/DDBJ whole genome shotgun (WGS) entry which is preliminary data.</text>
</comment>
<dbReference type="Proteomes" id="UP000650833">
    <property type="component" value="Unassembled WGS sequence"/>
</dbReference>
<keyword evidence="2" id="KW-1185">Reference proteome</keyword>
<name>A0A8H7QXB9_9FUNG</name>
<dbReference type="EMBL" id="JAEPRC010000356">
    <property type="protein sequence ID" value="KAG2199291.1"/>
    <property type="molecule type" value="Genomic_DNA"/>
</dbReference>
<dbReference type="GO" id="GO:0003676">
    <property type="term" value="F:nucleic acid binding"/>
    <property type="evidence" value="ECO:0007669"/>
    <property type="project" value="InterPro"/>
</dbReference>
<accession>A0A8H7QXB9</accession>